<proteinExistence type="predicted"/>
<evidence type="ECO:0000313" key="1">
    <source>
        <dbReference type="EMBL" id="KAJ8125424.1"/>
    </source>
</evidence>
<keyword evidence="2" id="KW-1185">Reference proteome</keyword>
<gene>
    <name evidence="1" type="ORF">O1611_g8215</name>
</gene>
<comment type="caution">
    <text evidence="1">The sequence shown here is derived from an EMBL/GenBank/DDBJ whole genome shotgun (WGS) entry which is preliminary data.</text>
</comment>
<accession>A0ACC2JDH5</accession>
<dbReference type="EMBL" id="JAPUUL010002372">
    <property type="protein sequence ID" value="KAJ8125424.1"/>
    <property type="molecule type" value="Genomic_DNA"/>
</dbReference>
<reference evidence="1" key="1">
    <citation type="submission" date="2022-12" db="EMBL/GenBank/DDBJ databases">
        <title>Genome Sequence of Lasiodiplodia mahajangana.</title>
        <authorList>
            <person name="Buettner E."/>
        </authorList>
    </citation>
    <scope>NUCLEOTIDE SEQUENCE</scope>
    <source>
        <strain evidence="1">VT137</strain>
    </source>
</reference>
<sequence length="840" mass="90131">MPVSSKASFSSGKPANRGTNGRNAGAEESPHLEPIAICGIGLRLPGGIHNGKDFWDLLVNGRDARTEIPANRFAIEGFDDSLDGQGVIRTRHGYFIDHDLSCLDTSFFSMSRSELERCDPQQRQLLEVVRECLEDAGEVNYRGKPVGCYIGTFGQDWHEMSVKEPQHTGNYTVTGYGDLILANRVSYEYDLRGPSLVIKTGCSASLVALHEACRALQSGDVSAAIVGGTSLIMGPNTTSLFFNEGILSPDASCKTFDASADGFARAEGITAIYVKRLEDALRDGNPVRAIIRATGSNSDGRSQGLMSPSSEAHEALMRKVYQQARLDPRSTAFVECHGTGTATGDPIEARAVGNVFGENGVYIGSVKPNIGHSEGSSGLTSLIKAVLALEHRIVPPNIKFVEPNPQTPILITVAQVIVDSAFQYLHSTASITDVCSNGTYPKCTDGPDGANGTNGSNGVNGVHTAPSLEILLFSANSPDSLRRQVDSYQDYAVNHPDRAADVAYTLALHREKLPHRAFAIVQDGQIAETSSLTKTAACSPDIIMVFSGQGAQWPGMGRELILADPEFRQDIIRMDEVLRRLKKRPTWSILDKLQSTQTTDQIHCAEFAQPLSTALQIALTSQFKRLGILPAAVVGHSSGEIAAAYAAGYISLEYAIMIAYYRGYVTTHGIAAQTGGMMAAVGLGTTDISHFLKPGVCIACENSPASSTISGDSEAVLSVLASIQQEYPETLARPLKVDMAYHSHHMAALDKEYLDLVEAEDIMRLPEGGQDGLKPLFVSSVTGKLMDHAADFGHAAKRLGGNKHTAGDWSALGTRRTRAANLRDCTAAIQLRLIPGARQQ</sequence>
<evidence type="ECO:0000313" key="2">
    <source>
        <dbReference type="Proteomes" id="UP001153332"/>
    </source>
</evidence>
<organism evidence="1 2">
    <name type="scientific">Lasiodiplodia mahajangana</name>
    <dbReference type="NCBI Taxonomy" id="1108764"/>
    <lineage>
        <taxon>Eukaryota</taxon>
        <taxon>Fungi</taxon>
        <taxon>Dikarya</taxon>
        <taxon>Ascomycota</taxon>
        <taxon>Pezizomycotina</taxon>
        <taxon>Dothideomycetes</taxon>
        <taxon>Dothideomycetes incertae sedis</taxon>
        <taxon>Botryosphaeriales</taxon>
        <taxon>Botryosphaeriaceae</taxon>
        <taxon>Lasiodiplodia</taxon>
    </lineage>
</organism>
<name>A0ACC2JDH5_9PEZI</name>
<protein>
    <submittedName>
        <fullName evidence="1">Uncharacterized protein</fullName>
    </submittedName>
</protein>
<dbReference type="Proteomes" id="UP001153332">
    <property type="component" value="Unassembled WGS sequence"/>
</dbReference>